<evidence type="ECO:0000256" key="1">
    <source>
        <dbReference type="SAM" id="MobiDB-lite"/>
    </source>
</evidence>
<feature type="non-terminal residue" evidence="2">
    <location>
        <position position="1"/>
    </location>
</feature>
<feature type="compositionally biased region" description="Polar residues" evidence="1">
    <location>
        <begin position="312"/>
        <end position="321"/>
    </location>
</feature>
<evidence type="ECO:0000313" key="2">
    <source>
        <dbReference type="EMBL" id="KAK3849110.1"/>
    </source>
</evidence>
<dbReference type="Proteomes" id="UP001286313">
    <property type="component" value="Unassembled WGS sequence"/>
</dbReference>
<sequence>MRSVVRIASVATVEMTVAVYGNSCTVQYIVASDGWQLLWSEVVISGNCSHSARIVLKLPDTATGVSQVHSQDLNNRTGYLKTWEGPARDDDQYLSYSAAVGEFSGNGRKTDVALGVPKGLNYTGKAQQQSQQEQEGGGGGEAVVAREEGEEETKELRDITGEREKRKTSSGERRRTGSGKRKRKTGLEATRRERRKMGVEVVGVSKSRRQRGGKNAGGGSGHGSKIRSQRRKEKAKGSAVRRNRRVVETMRRHHYGGKREGSGESLKKRRAATTLVQPPQRKKREGTEERSTTLQQDQRETTNGPEERPKQQAATPSSSQQHHLDDDDDNNNITTSWHHSYLGRPNTVDPIEAGTTLGLSWQEWFKQTGYLFIPDLQEGYQAVELEGEQDMLGAYAVVAGHFDRYPGVDFGVAAPRAHNSLGK</sequence>
<feature type="compositionally biased region" description="Basic and acidic residues" evidence="1">
    <location>
        <begin position="285"/>
        <end position="310"/>
    </location>
</feature>
<reference evidence="2" key="1">
    <citation type="submission" date="2023-10" db="EMBL/GenBank/DDBJ databases">
        <title>Genome assemblies of two species of porcelain crab, Petrolisthes cinctipes and Petrolisthes manimaculis (Anomura: Porcellanidae).</title>
        <authorList>
            <person name="Angst P."/>
        </authorList>
    </citation>
    <scope>NUCLEOTIDE SEQUENCE</scope>
    <source>
        <strain evidence="2">PB745_01</strain>
        <tissue evidence="2">Gill</tissue>
    </source>
</reference>
<feature type="region of interest" description="Disordered" evidence="1">
    <location>
        <begin position="124"/>
        <end position="346"/>
    </location>
</feature>
<feature type="compositionally biased region" description="Basic and acidic residues" evidence="1">
    <location>
        <begin position="257"/>
        <end position="266"/>
    </location>
</feature>
<keyword evidence="3" id="KW-1185">Reference proteome</keyword>
<evidence type="ECO:0000313" key="3">
    <source>
        <dbReference type="Proteomes" id="UP001286313"/>
    </source>
</evidence>
<accession>A0AAE1BEP6</accession>
<organism evidence="2 3">
    <name type="scientific">Petrolisthes cinctipes</name>
    <name type="common">Flat porcelain crab</name>
    <dbReference type="NCBI Taxonomy" id="88211"/>
    <lineage>
        <taxon>Eukaryota</taxon>
        <taxon>Metazoa</taxon>
        <taxon>Ecdysozoa</taxon>
        <taxon>Arthropoda</taxon>
        <taxon>Crustacea</taxon>
        <taxon>Multicrustacea</taxon>
        <taxon>Malacostraca</taxon>
        <taxon>Eumalacostraca</taxon>
        <taxon>Eucarida</taxon>
        <taxon>Decapoda</taxon>
        <taxon>Pleocyemata</taxon>
        <taxon>Anomura</taxon>
        <taxon>Galatheoidea</taxon>
        <taxon>Porcellanidae</taxon>
        <taxon>Petrolisthes</taxon>
    </lineage>
</organism>
<feature type="compositionally biased region" description="Basic residues" evidence="1">
    <location>
        <begin position="224"/>
        <end position="244"/>
    </location>
</feature>
<proteinExistence type="predicted"/>
<gene>
    <name evidence="2" type="ORF">Pcinc_044122</name>
</gene>
<comment type="caution">
    <text evidence="2">The sequence shown here is derived from an EMBL/GenBank/DDBJ whole genome shotgun (WGS) entry which is preliminary data.</text>
</comment>
<feature type="compositionally biased region" description="Basic and acidic residues" evidence="1">
    <location>
        <begin position="154"/>
        <end position="175"/>
    </location>
</feature>
<protein>
    <submittedName>
        <fullName evidence="2">Uncharacterized protein</fullName>
    </submittedName>
</protein>
<dbReference type="Gene3D" id="2.130.10.130">
    <property type="entry name" value="Integrin alpha, N-terminal"/>
    <property type="match status" value="1"/>
</dbReference>
<dbReference type="InterPro" id="IPR028994">
    <property type="entry name" value="Integrin_alpha_N"/>
</dbReference>
<dbReference type="AlphaFoldDB" id="A0AAE1BEP6"/>
<name>A0AAE1BEP6_PETCI</name>
<dbReference type="EMBL" id="JAWQEG010009133">
    <property type="protein sequence ID" value="KAK3849110.1"/>
    <property type="molecule type" value="Genomic_DNA"/>
</dbReference>